<dbReference type="Proteomes" id="UP000094802">
    <property type="component" value="Unassembled WGS sequence"/>
</dbReference>
<protein>
    <submittedName>
        <fullName evidence="4">Zonular occludens toxin</fullName>
    </submittedName>
</protein>
<comment type="caution">
    <text evidence="4">The sequence shown here is derived from an EMBL/GenBank/DDBJ whole genome shotgun (WGS) entry which is preliminary data.</text>
</comment>
<evidence type="ECO:0000259" key="3">
    <source>
        <dbReference type="Pfam" id="PF05707"/>
    </source>
</evidence>
<sequence>MIYLRTGLPGASKSLNSLREIVNSHNPDRPYFYNNIKLLMLDMDVCQSFSGWFYGWFFPNLKDKALKRKLTKILKPIHKDGDFVTLDDVPFLRNHFDSHNHFSTWLHWVNKVYDKKQLVQLNNLLDCMTDEQKNSVDAWETVKVCNLHFTHFDDPNSWFELPTTSVILIDECQDFFPPRPVGSRKPEAIARLEKHRHGGYDIHFITQHPTFADQNLRKLVGRHVHYHNPFGGKQITRFESSKCIDPDNYHDKKQCKKKAMTHDTKFYGVYWSAEIHTHKFQFPKILIAGLFAIALCLYSVFSVYSFIDSQANPDDVDSPVEQGVDVQIPEQQPAVEVSPENSLLLGYVEGVAKGVYINGSVISQGDIEYAFYRPEDDAVFHPADIGLTVEPVSPCLANLVVGDVRKPIMCNPFYVRVPVDDEEDEEESREFGSKFGDSDSDV</sequence>
<name>A0A1E5FSX5_VIBSP</name>
<dbReference type="InterPro" id="IPR027417">
    <property type="entry name" value="P-loop_NTPase"/>
</dbReference>
<keyword evidence="2" id="KW-0472">Membrane</keyword>
<organism evidence="4 5">
    <name type="scientific">Vibrio splendidus 12E03</name>
    <dbReference type="NCBI Taxonomy" id="1191305"/>
    <lineage>
        <taxon>Bacteria</taxon>
        <taxon>Pseudomonadati</taxon>
        <taxon>Pseudomonadota</taxon>
        <taxon>Gammaproteobacteria</taxon>
        <taxon>Vibrionales</taxon>
        <taxon>Vibrionaceae</taxon>
        <taxon>Vibrio</taxon>
    </lineage>
</organism>
<dbReference type="InterPro" id="IPR008900">
    <property type="entry name" value="Zot_N"/>
</dbReference>
<dbReference type="Pfam" id="PF05707">
    <property type="entry name" value="Zot"/>
    <property type="match status" value="1"/>
</dbReference>
<evidence type="ECO:0000256" key="2">
    <source>
        <dbReference type="SAM" id="Phobius"/>
    </source>
</evidence>
<evidence type="ECO:0000313" key="4">
    <source>
        <dbReference type="EMBL" id="OEF93218.1"/>
    </source>
</evidence>
<dbReference type="EMBL" id="AJZD02000171">
    <property type="protein sequence ID" value="OEF93218.1"/>
    <property type="molecule type" value="Genomic_DNA"/>
</dbReference>
<feature type="domain" description="Zona occludens toxin N-terminal" evidence="3">
    <location>
        <begin position="146"/>
        <end position="273"/>
    </location>
</feature>
<proteinExistence type="predicted"/>
<reference evidence="4 5" key="1">
    <citation type="journal article" date="2012" name="Science">
        <title>Ecological populations of bacteria act as socially cohesive units of antibiotic production and resistance.</title>
        <authorList>
            <person name="Cordero O.X."/>
            <person name="Wildschutte H."/>
            <person name="Kirkup B."/>
            <person name="Proehl S."/>
            <person name="Ngo L."/>
            <person name="Hussain F."/>
            <person name="Le Roux F."/>
            <person name="Mincer T."/>
            <person name="Polz M.F."/>
        </authorList>
    </citation>
    <scope>NUCLEOTIDE SEQUENCE [LARGE SCALE GENOMIC DNA]</scope>
    <source>
        <strain evidence="4 5">12E03</strain>
    </source>
</reference>
<dbReference type="Gene3D" id="3.40.50.300">
    <property type="entry name" value="P-loop containing nucleotide triphosphate hydrolases"/>
    <property type="match status" value="1"/>
</dbReference>
<evidence type="ECO:0000256" key="1">
    <source>
        <dbReference type="SAM" id="MobiDB-lite"/>
    </source>
</evidence>
<dbReference type="AlphaFoldDB" id="A0A1E5FSX5"/>
<feature type="region of interest" description="Disordered" evidence="1">
    <location>
        <begin position="421"/>
        <end position="442"/>
    </location>
</feature>
<accession>A0A1E5FSX5</accession>
<keyword evidence="2" id="KW-1133">Transmembrane helix</keyword>
<evidence type="ECO:0000313" key="5">
    <source>
        <dbReference type="Proteomes" id="UP000094802"/>
    </source>
</evidence>
<dbReference type="OrthoDB" id="8809170at2"/>
<gene>
    <name evidence="4" type="ORF">A142_21475</name>
</gene>
<keyword evidence="2" id="KW-0812">Transmembrane</keyword>
<dbReference type="RefSeq" id="WP_019825320.1">
    <property type="nucleotide sequence ID" value="NZ_AJZD02000171.1"/>
</dbReference>
<feature type="transmembrane region" description="Helical" evidence="2">
    <location>
        <begin position="285"/>
        <end position="307"/>
    </location>
</feature>